<reference evidence="4 5" key="1">
    <citation type="submission" date="2023-08" db="EMBL/GenBank/DDBJ databases">
        <title>A Necator americanus chromosomal reference genome.</title>
        <authorList>
            <person name="Ilik V."/>
            <person name="Petrzelkova K.J."/>
            <person name="Pardy F."/>
            <person name="Fuh T."/>
            <person name="Niatou-Singa F.S."/>
            <person name="Gouil Q."/>
            <person name="Baker L."/>
            <person name="Ritchie M.E."/>
            <person name="Jex A.R."/>
            <person name="Gazzola D."/>
            <person name="Li H."/>
            <person name="Toshio Fujiwara R."/>
            <person name="Zhan B."/>
            <person name="Aroian R.V."/>
            <person name="Pafco B."/>
            <person name="Schwarz E.M."/>
        </authorList>
    </citation>
    <scope>NUCLEOTIDE SEQUENCE [LARGE SCALE GENOMIC DNA]</scope>
    <source>
        <strain evidence="4 5">Aroian</strain>
        <tissue evidence="4">Whole animal</tissue>
    </source>
</reference>
<organism evidence="4 5">
    <name type="scientific">Necator americanus</name>
    <name type="common">Human hookworm</name>
    <dbReference type="NCBI Taxonomy" id="51031"/>
    <lineage>
        <taxon>Eukaryota</taxon>
        <taxon>Metazoa</taxon>
        <taxon>Ecdysozoa</taxon>
        <taxon>Nematoda</taxon>
        <taxon>Chromadorea</taxon>
        <taxon>Rhabditida</taxon>
        <taxon>Rhabditina</taxon>
        <taxon>Rhabditomorpha</taxon>
        <taxon>Strongyloidea</taxon>
        <taxon>Ancylostomatidae</taxon>
        <taxon>Bunostominae</taxon>
        <taxon>Necator</taxon>
    </lineage>
</organism>
<sequence length="269" mass="31056">MRTAAQIPKLPAIPIPTFTGKIWEFSNFWTLFEANVHQQPLTKLQKFNYLVNTLRGEARELIRHYPITESNYDHAVDLLHSKYGNETALIGNLQTRLETAKAESKNIKAQRRLLETIIPIITQLQELRVNLDGSYLSQKILAKFSTTLQRQALQEYVAQNTQESDWNMSRTLSILDNLISTEKRINEMVDRNEREDATPTYQSDKYLRSRCQKIPPSTSQQCCMLCNSNTHKSVDCNRMSNPSDRRTFLLNSNKCLNCGREGHFLAECI</sequence>
<evidence type="ECO:0000256" key="2">
    <source>
        <dbReference type="SAM" id="Coils"/>
    </source>
</evidence>
<evidence type="ECO:0000256" key="1">
    <source>
        <dbReference type="PROSITE-ProRule" id="PRU00047"/>
    </source>
</evidence>
<keyword evidence="5" id="KW-1185">Reference proteome</keyword>
<dbReference type="EMBL" id="JAVFWL010000003">
    <property type="protein sequence ID" value="KAK6744583.1"/>
    <property type="molecule type" value="Genomic_DNA"/>
</dbReference>
<evidence type="ECO:0000259" key="3">
    <source>
        <dbReference type="PROSITE" id="PS50158"/>
    </source>
</evidence>
<evidence type="ECO:0000313" key="5">
    <source>
        <dbReference type="Proteomes" id="UP001303046"/>
    </source>
</evidence>
<keyword evidence="1" id="KW-0863">Zinc-finger</keyword>
<comment type="caution">
    <text evidence="4">The sequence shown here is derived from an EMBL/GenBank/DDBJ whole genome shotgun (WGS) entry which is preliminary data.</text>
</comment>
<feature type="coiled-coil region" evidence="2">
    <location>
        <begin position="90"/>
        <end position="117"/>
    </location>
</feature>
<dbReference type="Proteomes" id="UP001303046">
    <property type="component" value="Unassembled WGS sequence"/>
</dbReference>
<evidence type="ECO:0000313" key="4">
    <source>
        <dbReference type="EMBL" id="KAK6744583.1"/>
    </source>
</evidence>
<keyword evidence="2" id="KW-0175">Coiled coil</keyword>
<proteinExistence type="predicted"/>
<dbReference type="PROSITE" id="PS50158">
    <property type="entry name" value="ZF_CCHC"/>
    <property type="match status" value="1"/>
</dbReference>
<gene>
    <name evidence="4" type="primary">Necator_chrIII.g12122</name>
    <name evidence="4" type="ORF">RB195_011356</name>
</gene>
<dbReference type="PANTHER" id="PTHR47331:SF5">
    <property type="entry name" value="RIBONUCLEASE H"/>
    <property type="match status" value="1"/>
</dbReference>
<name>A0ABR1D207_NECAM</name>
<dbReference type="InterPro" id="IPR001878">
    <property type="entry name" value="Znf_CCHC"/>
</dbReference>
<dbReference type="InterPro" id="IPR036875">
    <property type="entry name" value="Znf_CCHC_sf"/>
</dbReference>
<keyword evidence="1" id="KW-0862">Zinc</keyword>
<feature type="domain" description="CCHC-type" evidence="3">
    <location>
        <begin position="254"/>
        <end position="268"/>
    </location>
</feature>
<dbReference type="Pfam" id="PF03564">
    <property type="entry name" value="DUF1759"/>
    <property type="match status" value="1"/>
</dbReference>
<protein>
    <recommendedName>
        <fullName evidence="3">CCHC-type domain-containing protein</fullName>
    </recommendedName>
</protein>
<dbReference type="PANTHER" id="PTHR47331">
    <property type="entry name" value="PHD-TYPE DOMAIN-CONTAINING PROTEIN"/>
    <property type="match status" value="1"/>
</dbReference>
<dbReference type="SUPFAM" id="SSF57756">
    <property type="entry name" value="Retrovirus zinc finger-like domains"/>
    <property type="match status" value="1"/>
</dbReference>
<keyword evidence="1" id="KW-0479">Metal-binding</keyword>
<dbReference type="InterPro" id="IPR005312">
    <property type="entry name" value="DUF1759"/>
</dbReference>
<accession>A0ABR1D207</accession>